<comment type="catalytic activity">
    <reaction evidence="1">
        <text>[protein]-peptidylproline (omega=180) = [protein]-peptidylproline (omega=0)</text>
        <dbReference type="Rhea" id="RHEA:16237"/>
        <dbReference type="Rhea" id="RHEA-COMP:10747"/>
        <dbReference type="Rhea" id="RHEA-COMP:10748"/>
        <dbReference type="ChEBI" id="CHEBI:83833"/>
        <dbReference type="ChEBI" id="CHEBI:83834"/>
        <dbReference type="EC" id="5.2.1.8"/>
    </reaction>
</comment>
<dbReference type="GO" id="GO:0003755">
    <property type="term" value="F:peptidyl-prolyl cis-trans isomerase activity"/>
    <property type="evidence" value="ECO:0007669"/>
    <property type="project" value="UniProtKB-KW"/>
</dbReference>
<dbReference type="InterPro" id="IPR001179">
    <property type="entry name" value="PPIase_FKBP_dom"/>
</dbReference>
<dbReference type="EC" id="5.2.1.8" evidence="1"/>
<dbReference type="PANTHER" id="PTHR47598:SF1">
    <property type="entry name" value="PEPTIDYL-PROLYL CIS-TRANS ISOMERASE FKBP17-2, CHLOROPLASTIC"/>
    <property type="match status" value="1"/>
</dbReference>
<protein>
    <recommendedName>
        <fullName evidence="1">peptidylprolyl isomerase</fullName>
        <ecNumber evidence="1">5.2.1.8</ecNumber>
    </recommendedName>
</protein>
<dbReference type="SUPFAM" id="SSF54534">
    <property type="entry name" value="FKBP-like"/>
    <property type="match status" value="1"/>
</dbReference>
<dbReference type="InterPro" id="IPR053111">
    <property type="entry name" value="Chloro_FKBP-type_PPIase"/>
</dbReference>
<dbReference type="PANTHER" id="PTHR47598">
    <property type="entry name" value="PEPTIDYL-PROLYL CIS-TRANS ISOMERASE FKBP17-2, CHLOROPLASTIC"/>
    <property type="match status" value="1"/>
</dbReference>
<feature type="domain" description="PPIase FKBP-type" evidence="2">
    <location>
        <begin position="129"/>
        <end position="215"/>
    </location>
</feature>
<reference evidence="3" key="1">
    <citation type="submission" date="2021-01" db="EMBL/GenBank/DDBJ databases">
        <authorList>
            <person name="Corre E."/>
            <person name="Pelletier E."/>
            <person name="Niang G."/>
            <person name="Scheremetjew M."/>
            <person name="Finn R."/>
            <person name="Kale V."/>
            <person name="Holt S."/>
            <person name="Cochrane G."/>
            <person name="Meng A."/>
            <person name="Brown T."/>
            <person name="Cohen L."/>
        </authorList>
    </citation>
    <scope>NUCLEOTIDE SEQUENCE</scope>
    <source>
        <strain evidence="3">PLY182g</strain>
    </source>
</reference>
<dbReference type="EMBL" id="HBEY01029392">
    <property type="protein sequence ID" value="CAD8610550.1"/>
    <property type="molecule type" value="Transcribed_RNA"/>
</dbReference>
<dbReference type="PROSITE" id="PS50059">
    <property type="entry name" value="FKBP_PPIASE"/>
    <property type="match status" value="1"/>
</dbReference>
<organism evidence="3">
    <name type="scientific">Coccolithus braarudii</name>
    <dbReference type="NCBI Taxonomy" id="221442"/>
    <lineage>
        <taxon>Eukaryota</taxon>
        <taxon>Haptista</taxon>
        <taxon>Haptophyta</taxon>
        <taxon>Prymnesiophyceae</taxon>
        <taxon>Coccolithales</taxon>
        <taxon>Coccolithaceae</taxon>
        <taxon>Coccolithus</taxon>
    </lineage>
</organism>
<gene>
    <name evidence="3" type="ORF">CPEL01642_LOCUS13928</name>
</gene>
<evidence type="ECO:0000256" key="1">
    <source>
        <dbReference type="PROSITE-ProRule" id="PRU00277"/>
    </source>
</evidence>
<accession>A0A7S0Q4H6</accession>
<dbReference type="AlphaFoldDB" id="A0A7S0Q4H6"/>
<name>A0A7S0Q4H6_9EUKA</name>
<dbReference type="Pfam" id="PF00254">
    <property type="entry name" value="FKBP_C"/>
    <property type="match status" value="1"/>
</dbReference>
<keyword evidence="1" id="KW-0697">Rotamase</keyword>
<proteinExistence type="predicted"/>
<sequence length="219" mass="22699">MHSRGIATPCAMADDGTTSGEAAEVADTMPAAAPPSKKFDLKSGVDKGGAGFNQFDPVLSLSGFLSRRFGIFGGLGLVVLLAATEGREILKSLFDTGPVAASGETVTTPSGLQYQDILISNSGDTPLPGAVIGFIAVVSIGEKVLFDTRAEKAIAFKYGQRPFASIVCEGVEEGIKGMRPGGKRKLLIPASLAPKGVELPPGVPLVYEVELTEVLPGYF</sequence>
<evidence type="ECO:0000313" key="3">
    <source>
        <dbReference type="EMBL" id="CAD8610550.1"/>
    </source>
</evidence>
<dbReference type="GO" id="GO:0009507">
    <property type="term" value="C:chloroplast"/>
    <property type="evidence" value="ECO:0007669"/>
    <property type="project" value="TreeGrafter"/>
</dbReference>
<evidence type="ECO:0000259" key="2">
    <source>
        <dbReference type="PROSITE" id="PS50059"/>
    </source>
</evidence>
<dbReference type="Gene3D" id="3.10.50.40">
    <property type="match status" value="1"/>
</dbReference>
<dbReference type="InterPro" id="IPR046357">
    <property type="entry name" value="PPIase_dom_sf"/>
</dbReference>
<keyword evidence="1" id="KW-0413">Isomerase</keyword>